<dbReference type="RefSeq" id="WP_175114340.1">
    <property type="nucleotide sequence ID" value="NZ_CADIKF010000054.1"/>
</dbReference>
<keyword evidence="3" id="KW-0786">Thiamine pyrophosphate</keyword>
<feature type="region of interest" description="Disordered" evidence="4">
    <location>
        <begin position="333"/>
        <end position="366"/>
    </location>
</feature>
<dbReference type="PANTHER" id="PTHR11516">
    <property type="entry name" value="PYRUVATE DEHYDROGENASE E1 COMPONENT, ALPHA SUBUNIT BACTERIAL AND ORGANELLAR"/>
    <property type="match status" value="1"/>
</dbReference>
<sequence length="366" mass="39348">MPPLAEPATELPGSVPAVYRRHDAARLRDALRKMVLVRRFEESAEQAYMRGLIHGTMHLSIGQEASAIGATLPLTDADYITSTHRGHGHCIGKGADPKRMFAEFFGKETGYCRGRGGSMHIADVARGNLGANGIVGGGLPIAVGAALSIRKQQRDAVVMCFFGDGANNEGAFHESLNFASIWTLPVIFVCENNRYGMSMSVERSTAVPHIAQRAAAYGMPGVTVDGNCFADVLDASEQAVARARGGAGPSLIECETYRLRGHSKSDRNRYRTREEIDAWSARDPIVRFEQDLLRYGLLDAAQAQALRADVEAQIEEGLAFAQNSPAPSLAELTRDVYTEQAGSCGASDPPSDAPATAGARDERERA</sequence>
<dbReference type="CDD" id="cd02000">
    <property type="entry name" value="TPP_E1_PDC_ADC_BCADC"/>
    <property type="match status" value="1"/>
</dbReference>
<feature type="domain" description="Dehydrogenase E1 component" evidence="5">
    <location>
        <begin position="32"/>
        <end position="328"/>
    </location>
</feature>
<evidence type="ECO:0000256" key="2">
    <source>
        <dbReference type="ARBA" id="ARBA00023002"/>
    </source>
</evidence>
<dbReference type="GO" id="GO:0006086">
    <property type="term" value="P:pyruvate decarboxylation to acetyl-CoA"/>
    <property type="evidence" value="ECO:0007669"/>
    <property type="project" value="TreeGrafter"/>
</dbReference>
<dbReference type="AlphaFoldDB" id="A0A6J5END9"/>
<feature type="compositionally biased region" description="Low complexity" evidence="4">
    <location>
        <begin position="345"/>
        <end position="358"/>
    </location>
</feature>
<dbReference type="PANTHER" id="PTHR11516:SF60">
    <property type="entry name" value="PYRUVATE DEHYDROGENASE E1 COMPONENT SUBUNIT ALPHA"/>
    <property type="match status" value="1"/>
</dbReference>
<dbReference type="Gene3D" id="3.40.50.970">
    <property type="match status" value="1"/>
</dbReference>
<dbReference type="InterPro" id="IPR050642">
    <property type="entry name" value="PDH_E1_Alpha_Subunit"/>
</dbReference>
<comment type="cofactor">
    <cofactor evidence="1">
        <name>thiamine diphosphate</name>
        <dbReference type="ChEBI" id="CHEBI:58937"/>
    </cofactor>
</comment>
<organism evidence="6 7">
    <name type="scientific">Paraburkholderia solisilvae</name>
    <dbReference type="NCBI Taxonomy" id="624376"/>
    <lineage>
        <taxon>Bacteria</taxon>
        <taxon>Pseudomonadati</taxon>
        <taxon>Pseudomonadota</taxon>
        <taxon>Betaproteobacteria</taxon>
        <taxon>Burkholderiales</taxon>
        <taxon>Burkholderiaceae</taxon>
        <taxon>Paraburkholderia</taxon>
    </lineage>
</organism>
<gene>
    <name evidence="6" type="primary">acoA_1</name>
    <name evidence="6" type="ORF">LMG29739_05209</name>
</gene>
<protein>
    <submittedName>
        <fullName evidence="6">Acetoin:2,6-dichlorophenolindophenol oxidoreductase subunit alpha</fullName>
        <ecNumber evidence="6">1.1.1.-</ecNumber>
    </submittedName>
</protein>
<dbReference type="GO" id="GO:0004739">
    <property type="term" value="F:pyruvate dehydrogenase (acetyl-transferring) activity"/>
    <property type="evidence" value="ECO:0007669"/>
    <property type="project" value="TreeGrafter"/>
</dbReference>
<dbReference type="Proteomes" id="UP000494329">
    <property type="component" value="Unassembled WGS sequence"/>
</dbReference>
<reference evidence="6 7" key="1">
    <citation type="submission" date="2020-04" db="EMBL/GenBank/DDBJ databases">
        <authorList>
            <person name="De Canck E."/>
        </authorList>
    </citation>
    <scope>NUCLEOTIDE SEQUENCE [LARGE SCALE GENOMIC DNA]</scope>
    <source>
        <strain evidence="6 7">LMG 29739</strain>
    </source>
</reference>
<accession>A0A6J5END9</accession>
<evidence type="ECO:0000313" key="7">
    <source>
        <dbReference type="Proteomes" id="UP000494329"/>
    </source>
</evidence>
<keyword evidence="2 6" id="KW-0560">Oxidoreductase</keyword>
<keyword evidence="7" id="KW-1185">Reference proteome</keyword>
<dbReference type="InterPro" id="IPR001017">
    <property type="entry name" value="DH_E1"/>
</dbReference>
<dbReference type="Pfam" id="PF00676">
    <property type="entry name" value="E1_dh"/>
    <property type="match status" value="1"/>
</dbReference>
<evidence type="ECO:0000256" key="1">
    <source>
        <dbReference type="ARBA" id="ARBA00001964"/>
    </source>
</evidence>
<dbReference type="InterPro" id="IPR029061">
    <property type="entry name" value="THDP-binding"/>
</dbReference>
<evidence type="ECO:0000256" key="3">
    <source>
        <dbReference type="ARBA" id="ARBA00023052"/>
    </source>
</evidence>
<name>A0A6J5END9_9BURK</name>
<evidence type="ECO:0000259" key="5">
    <source>
        <dbReference type="Pfam" id="PF00676"/>
    </source>
</evidence>
<proteinExistence type="predicted"/>
<evidence type="ECO:0000256" key="4">
    <source>
        <dbReference type="SAM" id="MobiDB-lite"/>
    </source>
</evidence>
<dbReference type="SUPFAM" id="SSF52518">
    <property type="entry name" value="Thiamin diphosphate-binding fold (THDP-binding)"/>
    <property type="match status" value="1"/>
</dbReference>
<evidence type="ECO:0000313" key="6">
    <source>
        <dbReference type="EMBL" id="CAB3767989.1"/>
    </source>
</evidence>
<dbReference type="EMBL" id="CADIKF010000054">
    <property type="protein sequence ID" value="CAB3767989.1"/>
    <property type="molecule type" value="Genomic_DNA"/>
</dbReference>
<dbReference type="EC" id="1.1.1.-" evidence="6"/>